<evidence type="ECO:0000256" key="5">
    <source>
        <dbReference type="ARBA" id="ARBA00022759"/>
    </source>
</evidence>
<dbReference type="InterPro" id="IPR012337">
    <property type="entry name" value="RNaseH-like_sf"/>
</dbReference>
<evidence type="ECO:0000256" key="3">
    <source>
        <dbReference type="ARBA" id="ARBA00022695"/>
    </source>
</evidence>
<dbReference type="SUPFAM" id="SSF53098">
    <property type="entry name" value="Ribonuclease H-like"/>
    <property type="match status" value="1"/>
</dbReference>
<dbReference type="GO" id="GO:0004519">
    <property type="term" value="F:endonuclease activity"/>
    <property type="evidence" value="ECO:0007669"/>
    <property type="project" value="UniProtKB-KW"/>
</dbReference>
<dbReference type="GO" id="GO:0003964">
    <property type="term" value="F:RNA-directed DNA polymerase activity"/>
    <property type="evidence" value="ECO:0007669"/>
    <property type="project" value="UniProtKB-KW"/>
</dbReference>
<dbReference type="Gene3D" id="3.30.420.10">
    <property type="entry name" value="Ribonuclease H-like superfamily/Ribonuclease H"/>
    <property type="match status" value="1"/>
</dbReference>
<proteinExistence type="predicted"/>
<keyword evidence="2" id="KW-0808">Transferase</keyword>
<keyword evidence="7" id="KW-0695">RNA-directed DNA polymerase</keyword>
<dbReference type="WBParaSite" id="Pan_g17242.t1">
    <property type="protein sequence ID" value="Pan_g17242.t1"/>
    <property type="gene ID" value="Pan_g17242"/>
</dbReference>
<dbReference type="Pfam" id="PF17917">
    <property type="entry name" value="RT_RNaseH"/>
    <property type="match status" value="1"/>
</dbReference>
<dbReference type="GO" id="GO:0042575">
    <property type="term" value="C:DNA polymerase complex"/>
    <property type="evidence" value="ECO:0007669"/>
    <property type="project" value="UniProtKB-ARBA"/>
</dbReference>
<dbReference type="FunFam" id="3.30.70.270:FF:000020">
    <property type="entry name" value="Transposon Tf2-6 polyprotein-like Protein"/>
    <property type="match status" value="1"/>
</dbReference>
<dbReference type="InterPro" id="IPR050951">
    <property type="entry name" value="Retrovirus_Pol_polyprotein"/>
</dbReference>
<dbReference type="Pfam" id="PF17921">
    <property type="entry name" value="Integrase_H2C2"/>
    <property type="match status" value="1"/>
</dbReference>
<dbReference type="InterPro" id="IPR043128">
    <property type="entry name" value="Rev_trsase/Diguanyl_cyclase"/>
</dbReference>
<dbReference type="GO" id="GO:0015074">
    <property type="term" value="P:DNA integration"/>
    <property type="evidence" value="ECO:0007669"/>
    <property type="project" value="InterPro"/>
</dbReference>
<evidence type="ECO:0000256" key="6">
    <source>
        <dbReference type="ARBA" id="ARBA00022801"/>
    </source>
</evidence>
<dbReference type="Gene3D" id="1.10.340.70">
    <property type="match status" value="1"/>
</dbReference>
<dbReference type="FunFam" id="3.10.20.370:FF:000001">
    <property type="entry name" value="Retrovirus-related Pol polyprotein from transposon 17.6-like protein"/>
    <property type="match status" value="1"/>
</dbReference>
<evidence type="ECO:0000259" key="9">
    <source>
        <dbReference type="PROSITE" id="PS50994"/>
    </source>
</evidence>
<keyword evidence="4" id="KW-0540">Nuclease</keyword>
<sequence>MRPQKSKQDIKRFLGLAGFFRRFVENFAEIATPLSNLLKDGAEFKWSNLEEDAFKQLIQRLTSAPILVQPDYSKEFVVHTDASLSAIGGAIMQEDKEGQLKAIGYASRTLTDAEKNYPAVEAELLAIVFVLKQFKHILYGSNILLKTDHKPLVYLFRKLSTSPKLNRWLMEIQDFHLTVQHLAGTSNVIADALSRPATETLAIGTMEKPLIQKLKEETAKDATLTCFIKGLEGKWKEAEGLAGKCKELWAVRDDLSLEDGILRKKGLAVIPESMRKEVLKRLHLAHFGAERMKRQARQWLWWPGMATQIDKWVEGCDPCQTHGNAKRMDAPESWPQEDGAWRRIHLDFAGPKWNAMWLICIDAFARYPLVIRMTKTTAEALIKALDPIFALFGFPRTVVTDNGPQFASQAFRAYLEKNGVRLIHTPPYNPRSNGLAERFVQTFKASVTKQLAAEPALAPSEAVKRLLQAYRTTPMEGQASPAEIMFGRKPVTSWTTLGATPSEREEPPPDSGFQNGDLLRRYNTETKQWQCCRFTTMEGRKIAVVIDEEDGHQHRVPLDRLKRRSSPVFIVSRTVGIKTDCFRFGMCTIVVRPSFDVTLLYPAETMAALVKRWNAELIFLWSDGSPVWFALERPGREAGDYTLLWKADAATTIPQPGATQSTIGCDVMASSGSRPERRRLVSAIVGNLTEAYYSNGSVADRRRLIPEAFTMEDRFWGLDTLYETAHLQAVKYVQPRTAAPLRTPSPSITPEP</sequence>
<dbReference type="InterPro" id="IPR036397">
    <property type="entry name" value="RNaseH_sf"/>
</dbReference>
<keyword evidence="10" id="KW-1185">Reference proteome</keyword>
<dbReference type="PANTHER" id="PTHR37984:SF5">
    <property type="entry name" value="PROTEIN NYNRIN-LIKE"/>
    <property type="match status" value="1"/>
</dbReference>
<organism evidence="10 11">
    <name type="scientific">Panagrellus redivivus</name>
    <name type="common">Microworm</name>
    <dbReference type="NCBI Taxonomy" id="6233"/>
    <lineage>
        <taxon>Eukaryota</taxon>
        <taxon>Metazoa</taxon>
        <taxon>Ecdysozoa</taxon>
        <taxon>Nematoda</taxon>
        <taxon>Chromadorea</taxon>
        <taxon>Rhabditida</taxon>
        <taxon>Tylenchina</taxon>
        <taxon>Panagrolaimomorpha</taxon>
        <taxon>Panagrolaimoidea</taxon>
        <taxon>Panagrolaimidae</taxon>
        <taxon>Panagrellus</taxon>
    </lineage>
</organism>
<evidence type="ECO:0000256" key="8">
    <source>
        <dbReference type="SAM" id="MobiDB-lite"/>
    </source>
</evidence>
<evidence type="ECO:0000256" key="1">
    <source>
        <dbReference type="ARBA" id="ARBA00012493"/>
    </source>
</evidence>
<evidence type="ECO:0000256" key="4">
    <source>
        <dbReference type="ARBA" id="ARBA00022722"/>
    </source>
</evidence>
<evidence type="ECO:0000256" key="2">
    <source>
        <dbReference type="ARBA" id="ARBA00022679"/>
    </source>
</evidence>
<keyword evidence="3" id="KW-0548">Nucleotidyltransferase</keyword>
<evidence type="ECO:0000256" key="7">
    <source>
        <dbReference type="ARBA" id="ARBA00022918"/>
    </source>
</evidence>
<dbReference type="Pfam" id="PF00665">
    <property type="entry name" value="rve"/>
    <property type="match status" value="1"/>
</dbReference>
<dbReference type="FunFam" id="3.30.420.10:FF:000063">
    <property type="entry name" value="Retrovirus-related Pol polyprotein from transposon 297-like Protein"/>
    <property type="match status" value="1"/>
</dbReference>
<dbReference type="InterPro" id="IPR041588">
    <property type="entry name" value="Integrase_H2C2"/>
</dbReference>
<dbReference type="InterPro" id="IPR041373">
    <property type="entry name" value="RT_RNaseH"/>
</dbReference>
<dbReference type="CDD" id="cd09274">
    <property type="entry name" value="RNase_HI_RT_Ty3"/>
    <property type="match status" value="1"/>
</dbReference>
<dbReference type="PANTHER" id="PTHR37984">
    <property type="entry name" value="PROTEIN CBG26694"/>
    <property type="match status" value="1"/>
</dbReference>
<protein>
    <recommendedName>
        <fullName evidence="1">RNA-directed DNA polymerase</fullName>
        <ecNumber evidence="1">2.7.7.49</ecNumber>
    </recommendedName>
</protein>
<dbReference type="Proteomes" id="UP000492821">
    <property type="component" value="Unassembled WGS sequence"/>
</dbReference>
<keyword evidence="6" id="KW-0378">Hydrolase</keyword>
<keyword evidence="5" id="KW-0255">Endonuclease</keyword>
<reference evidence="10" key="1">
    <citation type="journal article" date="2013" name="Genetics">
        <title>The draft genome and transcriptome of Panagrellus redivivus are shaped by the harsh demands of a free-living lifestyle.</title>
        <authorList>
            <person name="Srinivasan J."/>
            <person name="Dillman A.R."/>
            <person name="Macchietto M.G."/>
            <person name="Heikkinen L."/>
            <person name="Lakso M."/>
            <person name="Fracchia K.M."/>
            <person name="Antoshechkin I."/>
            <person name="Mortazavi A."/>
            <person name="Wong G."/>
            <person name="Sternberg P.W."/>
        </authorList>
    </citation>
    <scope>NUCLEOTIDE SEQUENCE [LARGE SCALE GENOMIC DNA]</scope>
    <source>
        <strain evidence="10">MT8872</strain>
    </source>
</reference>
<evidence type="ECO:0000313" key="10">
    <source>
        <dbReference type="Proteomes" id="UP000492821"/>
    </source>
</evidence>
<accession>A0A7E4ZU05</accession>
<reference evidence="11" key="2">
    <citation type="submission" date="2020-10" db="UniProtKB">
        <authorList>
            <consortium name="WormBaseParasite"/>
        </authorList>
    </citation>
    <scope>IDENTIFICATION</scope>
</reference>
<evidence type="ECO:0000313" key="11">
    <source>
        <dbReference type="WBParaSite" id="Pan_g17242.t1"/>
    </source>
</evidence>
<name>A0A7E4ZU05_PANRE</name>
<dbReference type="EC" id="2.7.7.49" evidence="1"/>
<dbReference type="FunFam" id="1.10.340.70:FF:000003">
    <property type="entry name" value="Protein CBG25708"/>
    <property type="match status" value="1"/>
</dbReference>
<dbReference type="SUPFAM" id="SSF56672">
    <property type="entry name" value="DNA/RNA polymerases"/>
    <property type="match status" value="1"/>
</dbReference>
<feature type="region of interest" description="Disordered" evidence="8">
    <location>
        <begin position="496"/>
        <end position="516"/>
    </location>
</feature>
<dbReference type="GO" id="GO:0003676">
    <property type="term" value="F:nucleic acid binding"/>
    <property type="evidence" value="ECO:0007669"/>
    <property type="project" value="InterPro"/>
</dbReference>
<dbReference type="GO" id="GO:0016787">
    <property type="term" value="F:hydrolase activity"/>
    <property type="evidence" value="ECO:0007669"/>
    <property type="project" value="UniProtKB-KW"/>
</dbReference>
<dbReference type="InterPro" id="IPR001584">
    <property type="entry name" value="Integrase_cat-core"/>
</dbReference>
<dbReference type="InterPro" id="IPR043502">
    <property type="entry name" value="DNA/RNA_pol_sf"/>
</dbReference>
<dbReference type="Gene3D" id="3.30.70.270">
    <property type="match status" value="1"/>
</dbReference>
<dbReference type="AlphaFoldDB" id="A0A7E4ZU05"/>
<dbReference type="PROSITE" id="PS50994">
    <property type="entry name" value="INTEGRASE"/>
    <property type="match status" value="1"/>
</dbReference>
<feature type="domain" description="Integrase catalytic" evidence="9">
    <location>
        <begin position="327"/>
        <end position="489"/>
    </location>
</feature>